<organism evidence="6 7">
    <name type="scientific">Amycolatopsis tucumanensis</name>
    <dbReference type="NCBI Taxonomy" id="401106"/>
    <lineage>
        <taxon>Bacteria</taxon>
        <taxon>Bacillati</taxon>
        <taxon>Actinomycetota</taxon>
        <taxon>Actinomycetes</taxon>
        <taxon>Pseudonocardiales</taxon>
        <taxon>Pseudonocardiaceae</taxon>
        <taxon>Amycolatopsis</taxon>
    </lineage>
</organism>
<reference evidence="7" key="1">
    <citation type="journal article" date="2019" name="Int. J. Syst. Evol. Microbiol.">
        <title>The Global Catalogue of Microorganisms (GCM) 10K type strain sequencing project: providing services to taxonomists for standard genome sequencing and annotation.</title>
        <authorList>
            <consortium name="The Broad Institute Genomics Platform"/>
            <consortium name="The Broad Institute Genome Sequencing Center for Infectious Disease"/>
            <person name="Wu L."/>
            <person name="Ma J."/>
        </authorList>
    </citation>
    <scope>NUCLEOTIDE SEQUENCE [LARGE SCALE GENOMIC DNA]</scope>
    <source>
        <strain evidence="7">JCM 17017</strain>
    </source>
</reference>
<sequence>MSTGLAAVRALALGRPIVVVTAGGPGPRAELVLAAERATAHAVAFLVRHGAGFLRVALSDDDADRLDLPVMYPPGSRGAPERDCVAVDAAHGTTTGISAADRARTISLLAAPASTPRDFTRPGHVIPVRAAADATGGTLPAALALASRAGLHPVVASCALVSSSDPVLLAGPREAREFAARTGLAVVHAAGSHRGVDVWTTASLRM</sequence>
<comment type="function">
    <text evidence="1">Catalyzes the conversion of D-ribulose 5-phosphate to formate and 3,4-dihydroxy-2-butanone 4-phosphate.</text>
</comment>
<keyword evidence="7" id="KW-1185">Reference proteome</keyword>
<comment type="pathway">
    <text evidence="2">Cofactor biosynthesis; riboflavin biosynthesis; 2-hydroxy-3-oxobutyl phosphate from D-ribulose 5-phosphate: step 1/1.</text>
</comment>
<dbReference type="RefSeq" id="WP_237336584.1">
    <property type="nucleotide sequence ID" value="NZ_BAABCM010000001.1"/>
</dbReference>
<dbReference type="PANTHER" id="PTHR21327:SF18">
    <property type="entry name" value="3,4-DIHYDROXY-2-BUTANONE 4-PHOSPHATE SYNTHASE"/>
    <property type="match status" value="1"/>
</dbReference>
<keyword evidence="5" id="KW-0479">Metal-binding</keyword>
<dbReference type="EMBL" id="BAABCM010000001">
    <property type="protein sequence ID" value="GAA3794085.1"/>
    <property type="molecule type" value="Genomic_DNA"/>
</dbReference>
<name>A0ABP7HKD5_9PSEU</name>
<dbReference type="PANTHER" id="PTHR21327">
    <property type="entry name" value="GTP CYCLOHYDROLASE II-RELATED"/>
    <property type="match status" value="1"/>
</dbReference>
<dbReference type="Gene3D" id="3.90.870.10">
    <property type="entry name" value="DHBP synthase"/>
    <property type="match status" value="1"/>
</dbReference>
<keyword evidence="4" id="KW-0686">Riboflavin biosynthesis</keyword>
<evidence type="ECO:0000256" key="4">
    <source>
        <dbReference type="ARBA" id="ARBA00022619"/>
    </source>
</evidence>
<dbReference type="Pfam" id="PF00926">
    <property type="entry name" value="DHBP_synthase"/>
    <property type="match status" value="1"/>
</dbReference>
<evidence type="ECO:0000256" key="1">
    <source>
        <dbReference type="ARBA" id="ARBA00002284"/>
    </source>
</evidence>
<protein>
    <recommendedName>
        <fullName evidence="3">3,4-dihydroxy-2-butanone-4-phosphate synthase</fullName>
        <ecNumber evidence="3">4.1.99.12</ecNumber>
    </recommendedName>
</protein>
<accession>A0ABP7HKD5</accession>
<evidence type="ECO:0000256" key="3">
    <source>
        <dbReference type="ARBA" id="ARBA00012153"/>
    </source>
</evidence>
<evidence type="ECO:0000313" key="7">
    <source>
        <dbReference type="Proteomes" id="UP001501624"/>
    </source>
</evidence>
<comment type="caution">
    <text evidence="6">The sequence shown here is derived from an EMBL/GenBank/DDBJ whole genome shotgun (WGS) entry which is preliminary data.</text>
</comment>
<proteinExistence type="predicted"/>
<dbReference type="SUPFAM" id="SSF55821">
    <property type="entry name" value="YrdC/RibB"/>
    <property type="match status" value="1"/>
</dbReference>
<evidence type="ECO:0000256" key="2">
    <source>
        <dbReference type="ARBA" id="ARBA00004904"/>
    </source>
</evidence>
<dbReference type="EC" id="4.1.99.12" evidence="3"/>
<dbReference type="InterPro" id="IPR000422">
    <property type="entry name" value="DHBP_synthase_RibB"/>
</dbReference>
<gene>
    <name evidence="6" type="ORF">GCM10022380_08700</name>
</gene>
<dbReference type="Proteomes" id="UP001501624">
    <property type="component" value="Unassembled WGS sequence"/>
</dbReference>
<dbReference type="InterPro" id="IPR017945">
    <property type="entry name" value="DHBP_synth_RibB-like_a/b_dom"/>
</dbReference>
<evidence type="ECO:0000256" key="5">
    <source>
        <dbReference type="ARBA" id="ARBA00022723"/>
    </source>
</evidence>
<evidence type="ECO:0000313" key="6">
    <source>
        <dbReference type="EMBL" id="GAA3794085.1"/>
    </source>
</evidence>